<dbReference type="NCBIfam" id="NF010532">
    <property type="entry name" value="PRK13922.9-3"/>
    <property type="match status" value="1"/>
</dbReference>
<dbReference type="PANTHER" id="PTHR34138">
    <property type="entry name" value="CELL SHAPE-DETERMINING PROTEIN MREC"/>
    <property type="match status" value="1"/>
</dbReference>
<dbReference type="InterPro" id="IPR055342">
    <property type="entry name" value="MreC_beta-barrel_core"/>
</dbReference>
<name>A0ABW7N3U1_9FLAO</name>
<accession>A0ABW7N3U1</accession>
<comment type="function">
    <text evidence="5">Involved in formation and maintenance of cell shape.</text>
</comment>
<dbReference type="Proteomes" id="UP001610100">
    <property type="component" value="Unassembled WGS sequence"/>
</dbReference>
<keyword evidence="3 5" id="KW-0133">Cell shape</keyword>
<dbReference type="Gene3D" id="2.40.10.340">
    <property type="entry name" value="Rod shape-determining protein MreC, domain 1"/>
    <property type="match status" value="1"/>
</dbReference>
<dbReference type="PANTHER" id="PTHR34138:SF1">
    <property type="entry name" value="CELL SHAPE-DETERMINING PROTEIN MREC"/>
    <property type="match status" value="1"/>
</dbReference>
<dbReference type="InterPro" id="IPR042177">
    <property type="entry name" value="Cell/Rod_1"/>
</dbReference>
<dbReference type="Gene3D" id="2.40.10.350">
    <property type="entry name" value="Rod shape-determining protein MreC, domain 2"/>
    <property type="match status" value="1"/>
</dbReference>
<proteinExistence type="inferred from homology"/>
<sequence length="274" mass="30878">MQQIINFIIRNKNFLLFLLLFSVSLIFTIQSHDFHKSKFVNSANFISGGVLNTTNNISQYFSLKSQNELLVEENRELKSVLFNSQKLADSVFTDSSQFGQKYKFTAAEIIRNNYALTDNFLLVNKGKKDSIKEDLGVISSKGIVGIIDATSKHYARVISILNSSSRISAKLKKSNHFGTLRWNAKNPNIVQLSDVEKIAPVSIGDTIVTSGRSIIFPKGVNIGFISDFKLDAAENFYEIQVTLFNDMTNLEYVYIIENKDAPEIRALLNNDNIE</sequence>
<evidence type="ECO:0000313" key="7">
    <source>
        <dbReference type="EMBL" id="MFH6772407.1"/>
    </source>
</evidence>
<dbReference type="RefSeq" id="WP_344737901.1">
    <property type="nucleotide sequence ID" value="NZ_BAABAY010000001.1"/>
</dbReference>
<evidence type="ECO:0000256" key="1">
    <source>
        <dbReference type="ARBA" id="ARBA00009369"/>
    </source>
</evidence>
<comment type="caution">
    <text evidence="7">The sequence shown here is derived from an EMBL/GenBank/DDBJ whole genome shotgun (WGS) entry which is preliminary data.</text>
</comment>
<evidence type="ECO:0000256" key="5">
    <source>
        <dbReference type="PIRNR" id="PIRNR038471"/>
    </source>
</evidence>
<dbReference type="Pfam" id="PF04085">
    <property type="entry name" value="MreC"/>
    <property type="match status" value="1"/>
</dbReference>
<dbReference type="InterPro" id="IPR007221">
    <property type="entry name" value="MreC"/>
</dbReference>
<dbReference type="InterPro" id="IPR042175">
    <property type="entry name" value="Cell/Rod_MreC_2"/>
</dbReference>
<evidence type="ECO:0000256" key="2">
    <source>
        <dbReference type="ARBA" id="ARBA00013855"/>
    </source>
</evidence>
<evidence type="ECO:0000256" key="4">
    <source>
        <dbReference type="ARBA" id="ARBA00032089"/>
    </source>
</evidence>
<evidence type="ECO:0000313" key="8">
    <source>
        <dbReference type="Proteomes" id="UP001610100"/>
    </source>
</evidence>
<evidence type="ECO:0000259" key="6">
    <source>
        <dbReference type="Pfam" id="PF04085"/>
    </source>
</evidence>
<keyword evidence="8" id="KW-1185">Reference proteome</keyword>
<dbReference type="EMBL" id="JBAWKB010000003">
    <property type="protein sequence ID" value="MFH6772407.1"/>
    <property type="molecule type" value="Genomic_DNA"/>
</dbReference>
<gene>
    <name evidence="7" type="primary">mreC</name>
    <name evidence="7" type="ORF">V8G58_10725</name>
</gene>
<feature type="domain" description="Rod shape-determining protein MreC beta-barrel core" evidence="6">
    <location>
        <begin position="109"/>
        <end position="257"/>
    </location>
</feature>
<comment type="similarity">
    <text evidence="1 5">Belongs to the MreC family.</text>
</comment>
<dbReference type="PIRSF" id="PIRSF038471">
    <property type="entry name" value="MreC"/>
    <property type="match status" value="1"/>
</dbReference>
<evidence type="ECO:0000256" key="3">
    <source>
        <dbReference type="ARBA" id="ARBA00022960"/>
    </source>
</evidence>
<protein>
    <recommendedName>
        <fullName evidence="2 5">Cell shape-determining protein MreC</fullName>
    </recommendedName>
    <alternativeName>
        <fullName evidence="4 5">Cell shape protein MreC</fullName>
    </alternativeName>
</protein>
<reference evidence="7 8" key="1">
    <citation type="submission" date="2024-02" db="EMBL/GenBank/DDBJ databases">
        <title>A Gaetbulibacter species isolated from tidal flats and genomic insights of their niches.</title>
        <authorList>
            <person name="Ye Y."/>
        </authorList>
    </citation>
    <scope>NUCLEOTIDE SEQUENCE [LARGE SCALE GENOMIC DNA]</scope>
    <source>
        <strain evidence="7 8">KYW382</strain>
    </source>
</reference>
<organism evidence="7 8">
    <name type="scientific">Gaetbulibacter aestuarii</name>
    <dbReference type="NCBI Taxonomy" id="1502358"/>
    <lineage>
        <taxon>Bacteria</taxon>
        <taxon>Pseudomonadati</taxon>
        <taxon>Bacteroidota</taxon>
        <taxon>Flavobacteriia</taxon>
        <taxon>Flavobacteriales</taxon>
        <taxon>Flavobacteriaceae</taxon>
        <taxon>Gaetbulibacter</taxon>
    </lineage>
</organism>